<dbReference type="Proteomes" id="UP000323166">
    <property type="component" value="Unassembled WGS sequence"/>
</dbReference>
<comment type="subunit">
    <text evidence="2">Heterodimer of SbcC and SbcD.</text>
</comment>
<dbReference type="AlphaFoldDB" id="A0A5S4ZSJ4"/>
<dbReference type="RefSeq" id="WP_166511839.1">
    <property type="nucleotide sequence ID" value="NZ_VNHM01000009.1"/>
</dbReference>
<comment type="similarity">
    <text evidence="1">Belongs to the SMC family. SbcC subfamily.</text>
</comment>
<keyword evidence="7" id="KW-0540">Nuclease</keyword>
<comment type="caution">
    <text evidence="7">The sequence shown here is derived from an EMBL/GenBank/DDBJ whole genome shotgun (WGS) entry which is preliminary data.</text>
</comment>
<dbReference type="PANTHER" id="PTHR32114:SF2">
    <property type="entry name" value="ABC TRANSPORTER ABCH.3"/>
    <property type="match status" value="1"/>
</dbReference>
<dbReference type="Gene3D" id="3.40.50.300">
    <property type="entry name" value="P-loop containing nucleotide triphosphate hydrolases"/>
    <property type="match status" value="2"/>
</dbReference>
<protein>
    <recommendedName>
        <fullName evidence="3">Nuclease SbcCD subunit C</fullName>
    </recommendedName>
</protein>
<keyword evidence="7" id="KW-0378">Hydrolase</keyword>
<feature type="coiled-coil region" evidence="4">
    <location>
        <begin position="242"/>
        <end position="350"/>
    </location>
</feature>
<feature type="domain" description="Rad50/SbcC-type AAA" evidence="6">
    <location>
        <begin position="5"/>
        <end position="218"/>
    </location>
</feature>
<proteinExistence type="inferred from homology"/>
<keyword evidence="8" id="KW-1185">Reference proteome</keyword>
<evidence type="ECO:0000256" key="3">
    <source>
        <dbReference type="ARBA" id="ARBA00013368"/>
    </source>
</evidence>
<dbReference type="Gene3D" id="1.10.287.1490">
    <property type="match status" value="1"/>
</dbReference>
<dbReference type="GO" id="GO:0016887">
    <property type="term" value="F:ATP hydrolysis activity"/>
    <property type="evidence" value="ECO:0007669"/>
    <property type="project" value="InterPro"/>
</dbReference>
<dbReference type="EMBL" id="VNHM01000009">
    <property type="protein sequence ID" value="TYO95104.1"/>
    <property type="molecule type" value="Genomic_DNA"/>
</dbReference>
<feature type="coiled-coil region" evidence="4">
    <location>
        <begin position="537"/>
        <end position="578"/>
    </location>
</feature>
<dbReference type="GO" id="GO:0006302">
    <property type="term" value="P:double-strand break repair"/>
    <property type="evidence" value="ECO:0007669"/>
    <property type="project" value="InterPro"/>
</dbReference>
<name>A0A5S4ZSJ4_9FIRM</name>
<feature type="coiled-coil region" evidence="4">
    <location>
        <begin position="604"/>
        <end position="652"/>
    </location>
</feature>
<dbReference type="InterPro" id="IPR038729">
    <property type="entry name" value="Rad50/SbcC_AAA"/>
</dbReference>
<organism evidence="7 8">
    <name type="scientific">Desulfallas thermosapovorans DSM 6562</name>
    <dbReference type="NCBI Taxonomy" id="1121431"/>
    <lineage>
        <taxon>Bacteria</taxon>
        <taxon>Bacillati</taxon>
        <taxon>Bacillota</taxon>
        <taxon>Clostridia</taxon>
        <taxon>Eubacteriales</taxon>
        <taxon>Desulfallaceae</taxon>
        <taxon>Desulfallas</taxon>
    </lineage>
</organism>
<feature type="coiled-coil region" evidence="4">
    <location>
        <begin position="755"/>
        <end position="849"/>
    </location>
</feature>
<dbReference type="SUPFAM" id="SSF52540">
    <property type="entry name" value="P-loop containing nucleoside triphosphate hydrolases"/>
    <property type="match status" value="1"/>
</dbReference>
<accession>A0A5S4ZSJ4</accession>
<keyword evidence="4" id="KW-0175">Coiled coil</keyword>
<keyword evidence="7" id="KW-0269">Exonuclease</keyword>
<dbReference type="PANTHER" id="PTHR32114">
    <property type="entry name" value="ABC TRANSPORTER ABCH.3"/>
    <property type="match status" value="1"/>
</dbReference>
<evidence type="ECO:0000313" key="7">
    <source>
        <dbReference type="EMBL" id="TYO95104.1"/>
    </source>
</evidence>
<reference evidence="7 8" key="1">
    <citation type="submission" date="2019-07" db="EMBL/GenBank/DDBJ databases">
        <title>Genomic Encyclopedia of Type Strains, Phase I: the one thousand microbial genomes (KMG-I) project.</title>
        <authorList>
            <person name="Kyrpides N."/>
        </authorList>
    </citation>
    <scope>NUCLEOTIDE SEQUENCE [LARGE SCALE GENOMIC DNA]</scope>
    <source>
        <strain evidence="7 8">DSM 6562</strain>
    </source>
</reference>
<evidence type="ECO:0000256" key="4">
    <source>
        <dbReference type="SAM" id="Coils"/>
    </source>
</evidence>
<dbReference type="Pfam" id="PF13558">
    <property type="entry name" value="SbcC_Walker_B"/>
    <property type="match status" value="1"/>
</dbReference>
<evidence type="ECO:0000313" key="8">
    <source>
        <dbReference type="Proteomes" id="UP000323166"/>
    </source>
</evidence>
<evidence type="ECO:0000259" key="6">
    <source>
        <dbReference type="Pfam" id="PF13476"/>
    </source>
</evidence>
<dbReference type="Pfam" id="PF13476">
    <property type="entry name" value="AAA_23"/>
    <property type="match status" value="1"/>
</dbReference>
<sequence>MKPLRLIMCAFGPYAGVQEIDFTELGDRSFFLIHGPTGAGKTTILDAMCFALYGDTSGAQREGKQMRSDHANPDTVTEVTFDFAIGSGVYRVRRRPEQERPKKHGPGTTTMRPDATLWKRTGLDTAGGAEGSVLASGWVKVRAAVENLLGFKSSQFRQVVLLPQGEFRKLLVADSKERQVIMETLFHIELYRLIEERLKESATKLKKKVEGVQEQRKWVLQQAAAEGPDELYRRWQDHRLELKAAVEKVAACRAEVERAREQLVAGQKARELLDEQKRALAEVAELEQKIPRVKAAREELANARQAAGLLDAESTLQARRRESAAAEKNLASRRAELQRARQAREKAMQNWAVEKSREHQREAAVREVNRLDDLTGKVDSLARAREDVATAQRRAKALQDKYNKARASLTALQATMEEKTKLRDDAANQAALSHGLEVACREAEQISAKRKNLELLRRQLEPLRKRMDQVLRKCRQADNDYARAKEELSALQETWYKGQASILASGLIAGRPCPVCGSAVHPAPAKSAGQVPSEEDIKARQQQLNKLEDYRDKVKTETNRYVAEIATMESKIKDLETELGERACIDPAALEAAVEQAKQMWSRSLKAREAADSLSRALEMLKNEEKNVHKQLEALEGEVREAVATLKSARAVVQERESTIPEELRDLQALHKARRAALGRRDELVAALEQARQAAEIAGQGLVKAETAVTEAQSAWQAARDRAAEAEEIFAVRLKAAGFSEITGYDRAKRTPEQMQRLEKTINDFAAALKAARDRRDRAVERAAGLAEPDLEKIAGILAAAEKKRDEALQQVTRLRSLVKQEYDWIKTVSALDNEIKELEQRYALWGRLAEVANGKNKYGLTFQRFVLGALLDDVTVAATGRLKVMSRGRYHLQRTLDRSRSNAAGGLDLEVFDTYTGVARGVATLSGGETFLASLSLALGLADVVQSYAGGMHLDTILVDEGFGTLDPESLDLAMRALMDLQQGGRLVGIISHVPELKEIIDARLEIKTTKKGSTASFKLS</sequence>
<evidence type="ECO:0000256" key="2">
    <source>
        <dbReference type="ARBA" id="ARBA00011322"/>
    </source>
</evidence>
<dbReference type="InterPro" id="IPR027417">
    <property type="entry name" value="P-loop_NTPase"/>
</dbReference>
<dbReference type="GO" id="GO:0004527">
    <property type="term" value="F:exonuclease activity"/>
    <property type="evidence" value="ECO:0007669"/>
    <property type="project" value="UniProtKB-KW"/>
</dbReference>
<feature type="region of interest" description="Disordered" evidence="5">
    <location>
        <begin position="94"/>
        <end position="114"/>
    </location>
</feature>
<evidence type="ECO:0000256" key="1">
    <source>
        <dbReference type="ARBA" id="ARBA00006930"/>
    </source>
</evidence>
<gene>
    <name evidence="7" type="ORF">LX24_01833</name>
</gene>
<feature type="coiled-coil region" evidence="4">
    <location>
        <begin position="381"/>
        <end position="494"/>
    </location>
</feature>
<evidence type="ECO:0000256" key="5">
    <source>
        <dbReference type="SAM" id="MobiDB-lite"/>
    </source>
</evidence>